<gene>
    <name evidence="6" type="ORF">H8B19_09625</name>
</gene>
<feature type="transmembrane region" description="Helical" evidence="5">
    <location>
        <begin position="73"/>
        <end position="93"/>
    </location>
</feature>
<dbReference type="InterPro" id="IPR052951">
    <property type="entry name" value="Tellurite_res_ion_channel"/>
</dbReference>
<feature type="transmembrane region" description="Helical" evidence="5">
    <location>
        <begin position="288"/>
        <end position="308"/>
    </location>
</feature>
<dbReference type="PANTHER" id="PTHR37955">
    <property type="entry name" value="TELLURITE RESISTANCE PROTEIN TEHA"/>
    <property type="match status" value="1"/>
</dbReference>
<reference evidence="6" key="2">
    <citation type="submission" date="2020-08" db="EMBL/GenBank/DDBJ databases">
        <authorList>
            <person name="Lai Q."/>
        </authorList>
    </citation>
    <scope>NUCLEOTIDE SEQUENCE</scope>
    <source>
        <strain evidence="6">S27-2</strain>
    </source>
</reference>
<comment type="caution">
    <text evidence="6">The sequence shown here is derived from an EMBL/GenBank/DDBJ whole genome shotgun (WGS) entry which is preliminary data.</text>
</comment>
<protein>
    <submittedName>
        <fullName evidence="6">TDT family transporter</fullName>
    </submittedName>
</protein>
<feature type="transmembrane region" description="Helical" evidence="5">
    <location>
        <begin position="250"/>
        <end position="268"/>
    </location>
</feature>
<dbReference type="GO" id="GO:0005886">
    <property type="term" value="C:plasma membrane"/>
    <property type="evidence" value="ECO:0007669"/>
    <property type="project" value="TreeGrafter"/>
</dbReference>
<feature type="transmembrane region" description="Helical" evidence="5">
    <location>
        <begin position="136"/>
        <end position="156"/>
    </location>
</feature>
<dbReference type="GO" id="GO:0046583">
    <property type="term" value="F:monoatomic cation efflux transmembrane transporter activity"/>
    <property type="evidence" value="ECO:0007669"/>
    <property type="project" value="TreeGrafter"/>
</dbReference>
<evidence type="ECO:0000256" key="5">
    <source>
        <dbReference type="SAM" id="Phobius"/>
    </source>
</evidence>
<evidence type="ECO:0000313" key="7">
    <source>
        <dbReference type="Proteomes" id="UP000601768"/>
    </source>
</evidence>
<evidence type="ECO:0000256" key="4">
    <source>
        <dbReference type="ARBA" id="ARBA00023136"/>
    </source>
</evidence>
<feature type="transmembrane region" description="Helical" evidence="5">
    <location>
        <begin position="195"/>
        <end position="214"/>
    </location>
</feature>
<reference evidence="6" key="1">
    <citation type="journal article" date="2018" name="Int. J. Syst. Evol. Microbiol.">
        <title>Neptunicella marina gen. nov., sp. nov., isolated from surface seawater.</title>
        <authorList>
            <person name="Liu X."/>
            <person name="Lai Q."/>
            <person name="Du Y."/>
            <person name="Zhang X."/>
            <person name="Liu Z."/>
            <person name="Sun F."/>
            <person name="Shao Z."/>
        </authorList>
    </citation>
    <scope>NUCLEOTIDE SEQUENCE</scope>
    <source>
        <strain evidence="6">S27-2</strain>
    </source>
</reference>
<feature type="transmembrane region" description="Helical" evidence="5">
    <location>
        <begin position="12"/>
        <end position="33"/>
    </location>
</feature>
<feature type="transmembrane region" description="Helical" evidence="5">
    <location>
        <begin position="105"/>
        <end position="124"/>
    </location>
</feature>
<keyword evidence="3 5" id="KW-1133">Transmembrane helix</keyword>
<evidence type="ECO:0000256" key="2">
    <source>
        <dbReference type="ARBA" id="ARBA00022692"/>
    </source>
</evidence>
<dbReference type="InterPro" id="IPR004695">
    <property type="entry name" value="SLAC1/Mae1/Ssu1/TehA"/>
</dbReference>
<sequence length="323" mass="35367">MPTKLKHTLSLTPTPIAGLALGLASLGLSWQFISPNLSNIQLVLAFIASILLVLLLTKFVLHPALLLADLKHPLLSSVLPTSSMALMVISVSVREFSQDTGTGLWLIATGIHGLFLLCFIYFRLRDFALEHMAPSWFVPPIGIIVAAVCCPSANYLALSQLLLWFGISCYGLMLPVMLYRLILCTPLIDAAKPTLAIMAAPASLSLAGYLSVISEPSLPVILLLLGIALLMTLLIYFTLFHLLRQPFSPGFAAFTFPLVIGATALFKVSDCCFEWPVTQQLSRVLHQIAIVELVVATLMVVYVSYCYLSQWRHIYADSKHPAK</sequence>
<accession>A0A8J6ITP8</accession>
<dbReference type="CDD" id="cd09325">
    <property type="entry name" value="TDT_C4-dicarb_trans"/>
    <property type="match status" value="1"/>
</dbReference>
<dbReference type="Pfam" id="PF03595">
    <property type="entry name" value="SLAC1"/>
    <property type="match status" value="1"/>
</dbReference>
<feature type="transmembrane region" description="Helical" evidence="5">
    <location>
        <begin position="162"/>
        <end position="183"/>
    </location>
</feature>
<evidence type="ECO:0000313" key="6">
    <source>
        <dbReference type="EMBL" id="MBC3766139.1"/>
    </source>
</evidence>
<dbReference type="Proteomes" id="UP000601768">
    <property type="component" value="Unassembled WGS sequence"/>
</dbReference>
<dbReference type="RefSeq" id="WP_186506610.1">
    <property type="nucleotide sequence ID" value="NZ_JACNEP010000006.1"/>
</dbReference>
<dbReference type="PANTHER" id="PTHR37955:SF1">
    <property type="entry name" value="DEP DOMAIN-CONTAINING PROTEIN"/>
    <property type="match status" value="1"/>
</dbReference>
<feature type="transmembrane region" description="Helical" evidence="5">
    <location>
        <begin position="39"/>
        <end position="61"/>
    </location>
</feature>
<proteinExistence type="predicted"/>
<keyword evidence="4 5" id="KW-0472">Membrane</keyword>
<evidence type="ECO:0000256" key="3">
    <source>
        <dbReference type="ARBA" id="ARBA00022989"/>
    </source>
</evidence>
<comment type="subcellular location">
    <subcellularLocation>
        <location evidence="1">Membrane</location>
        <topology evidence="1">Multi-pass membrane protein</topology>
    </subcellularLocation>
</comment>
<dbReference type="AlphaFoldDB" id="A0A8J6ITP8"/>
<dbReference type="EMBL" id="JACNEP010000006">
    <property type="protein sequence ID" value="MBC3766139.1"/>
    <property type="molecule type" value="Genomic_DNA"/>
</dbReference>
<keyword evidence="2 5" id="KW-0812">Transmembrane</keyword>
<dbReference type="InterPro" id="IPR038665">
    <property type="entry name" value="Voltage-dep_anion_channel_sf"/>
</dbReference>
<name>A0A8J6ITP8_9ALTE</name>
<keyword evidence="7" id="KW-1185">Reference proteome</keyword>
<feature type="transmembrane region" description="Helical" evidence="5">
    <location>
        <begin position="220"/>
        <end position="243"/>
    </location>
</feature>
<dbReference type="Gene3D" id="1.50.10.150">
    <property type="entry name" value="Voltage-dependent anion channel"/>
    <property type="match status" value="1"/>
</dbReference>
<organism evidence="6 7">
    <name type="scientific">Neptunicella marina</name>
    <dbReference type="NCBI Taxonomy" id="2125989"/>
    <lineage>
        <taxon>Bacteria</taxon>
        <taxon>Pseudomonadati</taxon>
        <taxon>Pseudomonadota</taxon>
        <taxon>Gammaproteobacteria</taxon>
        <taxon>Alteromonadales</taxon>
        <taxon>Alteromonadaceae</taxon>
        <taxon>Neptunicella</taxon>
    </lineage>
</organism>
<evidence type="ECO:0000256" key="1">
    <source>
        <dbReference type="ARBA" id="ARBA00004141"/>
    </source>
</evidence>